<name>A0A840E4A6_9HYPH</name>
<dbReference type="EMBL" id="JACIFE010000016">
    <property type="protein sequence ID" value="MBB4076958.1"/>
    <property type="molecule type" value="Genomic_DNA"/>
</dbReference>
<dbReference type="AlphaFoldDB" id="A0A840E4A6"/>
<dbReference type="PIRSF" id="PIRSF021898">
    <property type="entry name" value="UCP021898"/>
    <property type="match status" value="1"/>
</dbReference>
<evidence type="ECO:0008006" key="3">
    <source>
        <dbReference type="Google" id="ProtNLM"/>
    </source>
</evidence>
<protein>
    <recommendedName>
        <fullName evidence="3">Amidohydrolase-related domain-containing protein</fullName>
    </recommendedName>
</protein>
<sequence length="294" mass="32944">MSTCFIQFWRKRLKFLDIHYHARPDLFNRTYSAYEAAQIYAKHKGGVILKNHLGSTAALATALQEQNLPVFGSIVLNYASGGLSLLSVKHALAHYQFVSKSKLLVHFPTIVPTHHRSRLKRNFSNNYAAFLAQQPTAITDEKGYLKSEIYELITFAADNEIVLSSGHASKEATLRLLDAVAKKSNCRLLLNQPANPMTGFSAEQLQALGEHDWLYIEQCALTFYLGYQTKEDMFSVLSKVNNVIYSSDLGQLGGTDIPTWLKDSANWFQEAKLSPSQIQTITLDNPLKMLSPAN</sequence>
<accession>A0A840E4A6</accession>
<dbReference type="InterPro" id="IPR046249">
    <property type="entry name" value="DUF6282"/>
</dbReference>
<dbReference type="Pfam" id="PF19799">
    <property type="entry name" value="DUF6282"/>
    <property type="match status" value="1"/>
</dbReference>
<evidence type="ECO:0000313" key="2">
    <source>
        <dbReference type="Proteomes" id="UP000585970"/>
    </source>
</evidence>
<evidence type="ECO:0000313" key="1">
    <source>
        <dbReference type="EMBL" id="MBB4076958.1"/>
    </source>
</evidence>
<comment type="caution">
    <text evidence="1">The sequence shown here is derived from an EMBL/GenBank/DDBJ whole genome shotgun (WGS) entry which is preliminary data.</text>
</comment>
<proteinExistence type="predicted"/>
<dbReference type="SUPFAM" id="SSF51556">
    <property type="entry name" value="Metallo-dependent hydrolases"/>
    <property type="match status" value="1"/>
</dbReference>
<reference evidence="1 2" key="1">
    <citation type="submission" date="2020-08" db="EMBL/GenBank/DDBJ databases">
        <title>Genomic Encyclopedia of Type Strains, Phase IV (KMG-IV): sequencing the most valuable type-strain genomes for metagenomic binning, comparative biology and taxonomic classification.</title>
        <authorList>
            <person name="Goeker M."/>
        </authorList>
    </citation>
    <scope>NUCLEOTIDE SEQUENCE [LARGE SCALE GENOMIC DNA]</scope>
    <source>
        <strain evidence="1 2">DSM 100694</strain>
    </source>
</reference>
<dbReference type="InterPro" id="IPR016797">
    <property type="entry name" value="UCP021898"/>
</dbReference>
<dbReference type="Proteomes" id="UP000585970">
    <property type="component" value="Unassembled WGS sequence"/>
</dbReference>
<dbReference type="RefSeq" id="WP_183194457.1">
    <property type="nucleotide sequence ID" value="NZ_JACIFE010000016.1"/>
</dbReference>
<dbReference type="InterPro" id="IPR032466">
    <property type="entry name" value="Metal_Hydrolase"/>
</dbReference>
<keyword evidence="2" id="KW-1185">Reference proteome</keyword>
<gene>
    <name evidence="1" type="ORF">GGR08_001273</name>
</gene>
<organism evidence="1 2">
    <name type="scientific">Bartonella fuyuanensis</name>
    <dbReference type="NCBI Taxonomy" id="1460968"/>
    <lineage>
        <taxon>Bacteria</taxon>
        <taxon>Pseudomonadati</taxon>
        <taxon>Pseudomonadota</taxon>
        <taxon>Alphaproteobacteria</taxon>
        <taxon>Hyphomicrobiales</taxon>
        <taxon>Bartonellaceae</taxon>
        <taxon>Bartonella</taxon>
    </lineage>
</organism>